<dbReference type="Proteomes" id="UP001054252">
    <property type="component" value="Unassembled WGS sequence"/>
</dbReference>
<evidence type="ECO:0000313" key="1">
    <source>
        <dbReference type="EMBL" id="GKU93796.1"/>
    </source>
</evidence>
<sequence>MAMRAGDSDDLICRTIAILHCIHHSTLLTNLHLHHPIPSVHQYIGSIICHADDLLVYLYRQQVFPKASHQLLQEIFIHIHQIIRDVHRFLFYLQQVHQRLNNQAFLQVQQDHRGCNIIHLVITSLHRDLLVIQHRLFISHQLPDPQN</sequence>
<accession>A0AAV5I6F6</accession>
<gene>
    <name evidence="1" type="ORF">SLEP1_g7360</name>
</gene>
<organism evidence="1 2">
    <name type="scientific">Rubroshorea leprosula</name>
    <dbReference type="NCBI Taxonomy" id="152421"/>
    <lineage>
        <taxon>Eukaryota</taxon>
        <taxon>Viridiplantae</taxon>
        <taxon>Streptophyta</taxon>
        <taxon>Embryophyta</taxon>
        <taxon>Tracheophyta</taxon>
        <taxon>Spermatophyta</taxon>
        <taxon>Magnoliopsida</taxon>
        <taxon>eudicotyledons</taxon>
        <taxon>Gunneridae</taxon>
        <taxon>Pentapetalae</taxon>
        <taxon>rosids</taxon>
        <taxon>malvids</taxon>
        <taxon>Malvales</taxon>
        <taxon>Dipterocarpaceae</taxon>
        <taxon>Rubroshorea</taxon>
    </lineage>
</organism>
<name>A0AAV5I6F6_9ROSI</name>
<keyword evidence="2" id="KW-1185">Reference proteome</keyword>
<evidence type="ECO:0000313" key="2">
    <source>
        <dbReference type="Proteomes" id="UP001054252"/>
    </source>
</evidence>
<dbReference type="EMBL" id="BPVZ01000007">
    <property type="protein sequence ID" value="GKU93796.1"/>
    <property type="molecule type" value="Genomic_DNA"/>
</dbReference>
<protein>
    <submittedName>
        <fullName evidence="1">Uncharacterized protein</fullName>
    </submittedName>
</protein>
<reference evidence="1 2" key="1">
    <citation type="journal article" date="2021" name="Commun. Biol.">
        <title>The genome of Shorea leprosula (Dipterocarpaceae) highlights the ecological relevance of drought in aseasonal tropical rainforests.</title>
        <authorList>
            <person name="Ng K.K.S."/>
            <person name="Kobayashi M.J."/>
            <person name="Fawcett J.A."/>
            <person name="Hatakeyama M."/>
            <person name="Paape T."/>
            <person name="Ng C.H."/>
            <person name="Ang C.C."/>
            <person name="Tnah L.H."/>
            <person name="Lee C.T."/>
            <person name="Nishiyama T."/>
            <person name="Sese J."/>
            <person name="O'Brien M.J."/>
            <person name="Copetti D."/>
            <person name="Mohd Noor M.I."/>
            <person name="Ong R.C."/>
            <person name="Putra M."/>
            <person name="Sireger I.Z."/>
            <person name="Indrioko S."/>
            <person name="Kosugi Y."/>
            <person name="Izuno A."/>
            <person name="Isagi Y."/>
            <person name="Lee S.L."/>
            <person name="Shimizu K.K."/>
        </authorList>
    </citation>
    <scope>NUCLEOTIDE SEQUENCE [LARGE SCALE GENOMIC DNA]</scope>
    <source>
        <strain evidence="1">214</strain>
    </source>
</reference>
<comment type="caution">
    <text evidence="1">The sequence shown here is derived from an EMBL/GenBank/DDBJ whole genome shotgun (WGS) entry which is preliminary data.</text>
</comment>
<proteinExistence type="predicted"/>
<dbReference type="AlphaFoldDB" id="A0AAV5I6F6"/>